<proteinExistence type="inferred from homology"/>
<evidence type="ECO:0000313" key="6">
    <source>
        <dbReference type="Proteomes" id="UP000285146"/>
    </source>
</evidence>
<evidence type="ECO:0000313" key="5">
    <source>
        <dbReference type="EMBL" id="ROV99171.1"/>
    </source>
</evidence>
<comment type="subcellular location">
    <subcellularLocation>
        <location evidence="4">Membrane</location>
        <topology evidence="4">Multi-pass membrane protein</topology>
    </subcellularLocation>
</comment>
<keyword evidence="1 4" id="KW-0812">Transmembrane</keyword>
<keyword evidence="6" id="KW-1185">Reference proteome</keyword>
<feature type="transmembrane region" description="Helical" evidence="4">
    <location>
        <begin position="151"/>
        <end position="167"/>
    </location>
</feature>
<dbReference type="GO" id="GO:0016020">
    <property type="term" value="C:membrane"/>
    <property type="evidence" value="ECO:0007669"/>
    <property type="project" value="UniProtKB-SubCell"/>
</dbReference>
<dbReference type="PANTHER" id="PTHR12483">
    <property type="entry name" value="SOLUTE CARRIER FAMILY 31 COPPER TRANSPORTERS"/>
    <property type="match status" value="1"/>
</dbReference>
<dbReference type="InParanoid" id="A0A423W769"/>
<dbReference type="Proteomes" id="UP000285146">
    <property type="component" value="Unassembled WGS sequence"/>
</dbReference>
<evidence type="ECO:0000256" key="3">
    <source>
        <dbReference type="ARBA" id="ARBA00023136"/>
    </source>
</evidence>
<evidence type="ECO:0000256" key="1">
    <source>
        <dbReference type="ARBA" id="ARBA00022692"/>
    </source>
</evidence>
<comment type="similarity">
    <text evidence="4">Belongs to the copper transporter (Ctr) (TC 1.A.56) family. SLC31A subfamily.</text>
</comment>
<keyword evidence="4" id="KW-0186">Copper</keyword>
<feature type="transmembrane region" description="Helical" evidence="4">
    <location>
        <begin position="38"/>
        <end position="57"/>
    </location>
</feature>
<dbReference type="FunCoup" id="A0A423W769">
    <property type="interactions" value="26"/>
</dbReference>
<accession>A0A423W769</accession>
<feature type="transmembrane region" description="Helical" evidence="4">
    <location>
        <begin position="125"/>
        <end position="145"/>
    </location>
</feature>
<dbReference type="Pfam" id="PF04145">
    <property type="entry name" value="Ctr"/>
    <property type="match status" value="1"/>
</dbReference>
<dbReference type="InterPro" id="IPR007274">
    <property type="entry name" value="Cop_transporter"/>
</dbReference>
<dbReference type="OrthoDB" id="161814at2759"/>
<keyword evidence="4" id="KW-0813">Transport</keyword>
<gene>
    <name evidence="5" type="ORF">VPNG_08184</name>
</gene>
<protein>
    <recommendedName>
        <fullName evidence="4">Copper transport protein</fullName>
    </recommendedName>
</protein>
<comment type="caution">
    <text evidence="5">The sequence shown here is derived from an EMBL/GenBank/DDBJ whole genome shotgun (WGS) entry which is preliminary data.</text>
</comment>
<dbReference type="STRING" id="1230097.A0A423W769"/>
<dbReference type="AlphaFoldDB" id="A0A423W769"/>
<dbReference type="PANTHER" id="PTHR12483:SF79">
    <property type="entry name" value="COPPER TRANSPORT PROTEIN"/>
    <property type="match status" value="1"/>
</dbReference>
<evidence type="ECO:0000256" key="4">
    <source>
        <dbReference type="RuleBase" id="RU367022"/>
    </source>
</evidence>
<keyword evidence="2 4" id="KW-1133">Transmembrane helix</keyword>
<sequence>MDMDMSSSMSSCNTSMLWNWQTVDSCFLSETWHVSSNGIFAASCIGTTLLVIILEALRRLGKEYDDWIVRGFQAGAASLTDAFPAQPAALKGKDGSVTKGGIETTRAVRRNRREVVFRASPLQQVIRSVIHAIALGLAYIIMLLVMSYNGYIIICVIIGGGLGKFFCDWMTKRVLVGLDDDDNVGEEEKSAGIEEPSMCCG</sequence>
<organism evidence="5 6">
    <name type="scientific">Cytospora leucostoma</name>
    <dbReference type="NCBI Taxonomy" id="1230097"/>
    <lineage>
        <taxon>Eukaryota</taxon>
        <taxon>Fungi</taxon>
        <taxon>Dikarya</taxon>
        <taxon>Ascomycota</taxon>
        <taxon>Pezizomycotina</taxon>
        <taxon>Sordariomycetes</taxon>
        <taxon>Sordariomycetidae</taxon>
        <taxon>Diaporthales</taxon>
        <taxon>Cytosporaceae</taxon>
        <taxon>Cytospora</taxon>
    </lineage>
</organism>
<name>A0A423W769_9PEZI</name>
<keyword evidence="4" id="KW-0406">Ion transport</keyword>
<keyword evidence="3 4" id="KW-0472">Membrane</keyword>
<keyword evidence="4" id="KW-0187">Copper transport</keyword>
<dbReference type="GO" id="GO:0005375">
    <property type="term" value="F:copper ion transmembrane transporter activity"/>
    <property type="evidence" value="ECO:0007669"/>
    <property type="project" value="UniProtKB-UniRule"/>
</dbReference>
<dbReference type="EMBL" id="LKEB01000059">
    <property type="protein sequence ID" value="ROV99171.1"/>
    <property type="molecule type" value="Genomic_DNA"/>
</dbReference>
<reference evidence="5 6" key="1">
    <citation type="submission" date="2015-09" db="EMBL/GenBank/DDBJ databases">
        <title>Host preference determinants of Valsa canker pathogens revealed by comparative genomics.</title>
        <authorList>
            <person name="Yin Z."/>
            <person name="Huang L."/>
        </authorList>
    </citation>
    <scope>NUCLEOTIDE SEQUENCE [LARGE SCALE GENOMIC DNA]</scope>
    <source>
        <strain evidence="5 6">SXYLt</strain>
    </source>
</reference>
<evidence type="ECO:0000256" key="2">
    <source>
        <dbReference type="ARBA" id="ARBA00022989"/>
    </source>
</evidence>